<keyword evidence="1" id="KW-0472">Membrane</keyword>
<accession>A0ABW5V9C4</accession>
<keyword evidence="1" id="KW-1133">Transmembrane helix</keyword>
<protein>
    <submittedName>
        <fullName evidence="2">Uncharacterized protein</fullName>
    </submittedName>
</protein>
<organism evidence="2 3">
    <name type="scientific">Lentibacillus juripiscarius</name>
    <dbReference type="NCBI Taxonomy" id="257446"/>
    <lineage>
        <taxon>Bacteria</taxon>
        <taxon>Bacillati</taxon>
        <taxon>Bacillota</taxon>
        <taxon>Bacilli</taxon>
        <taxon>Bacillales</taxon>
        <taxon>Bacillaceae</taxon>
        <taxon>Lentibacillus</taxon>
    </lineage>
</organism>
<dbReference type="Proteomes" id="UP001597502">
    <property type="component" value="Unassembled WGS sequence"/>
</dbReference>
<keyword evidence="3" id="KW-1185">Reference proteome</keyword>
<keyword evidence="1" id="KW-0812">Transmembrane</keyword>
<gene>
    <name evidence="2" type="ORF">ACFSUO_13840</name>
</gene>
<reference evidence="3" key="1">
    <citation type="journal article" date="2019" name="Int. J. Syst. Evol. Microbiol.">
        <title>The Global Catalogue of Microorganisms (GCM) 10K type strain sequencing project: providing services to taxonomists for standard genome sequencing and annotation.</title>
        <authorList>
            <consortium name="The Broad Institute Genomics Platform"/>
            <consortium name="The Broad Institute Genome Sequencing Center for Infectious Disease"/>
            <person name="Wu L."/>
            <person name="Ma J."/>
        </authorList>
    </citation>
    <scope>NUCLEOTIDE SEQUENCE [LARGE SCALE GENOMIC DNA]</scope>
    <source>
        <strain evidence="3">TISTR 1535</strain>
    </source>
</reference>
<evidence type="ECO:0000313" key="3">
    <source>
        <dbReference type="Proteomes" id="UP001597502"/>
    </source>
</evidence>
<evidence type="ECO:0000313" key="2">
    <source>
        <dbReference type="EMBL" id="MFD2762036.1"/>
    </source>
</evidence>
<name>A0ABW5V9C4_9BACI</name>
<feature type="transmembrane region" description="Helical" evidence="1">
    <location>
        <begin position="21"/>
        <end position="39"/>
    </location>
</feature>
<dbReference type="RefSeq" id="WP_382395140.1">
    <property type="nucleotide sequence ID" value="NZ_JBHUNA010000034.1"/>
</dbReference>
<evidence type="ECO:0000256" key="1">
    <source>
        <dbReference type="SAM" id="Phobius"/>
    </source>
</evidence>
<proteinExistence type="predicted"/>
<comment type="caution">
    <text evidence="2">The sequence shown here is derived from an EMBL/GenBank/DDBJ whole genome shotgun (WGS) entry which is preliminary data.</text>
</comment>
<sequence>MIADVVTILLWEIVPGKPYDINSSIIAVRVAILVFIVVIRENIFKRLLNILKNIFAKRSVWGSCGRGVTK</sequence>
<dbReference type="EMBL" id="JBHUNA010000034">
    <property type="protein sequence ID" value="MFD2762036.1"/>
    <property type="molecule type" value="Genomic_DNA"/>
</dbReference>